<reference evidence="1 2" key="1">
    <citation type="journal article" date="2016" name="Nat. Commun.">
        <title>Thousands of microbial genomes shed light on interconnected biogeochemical processes in an aquifer system.</title>
        <authorList>
            <person name="Anantharaman K."/>
            <person name="Brown C.T."/>
            <person name="Hug L.A."/>
            <person name="Sharon I."/>
            <person name="Castelle C.J."/>
            <person name="Probst A.J."/>
            <person name="Thomas B.C."/>
            <person name="Singh A."/>
            <person name="Wilkins M.J."/>
            <person name="Karaoz U."/>
            <person name="Brodie E.L."/>
            <person name="Williams K.H."/>
            <person name="Hubbard S.S."/>
            <person name="Banfield J.F."/>
        </authorList>
    </citation>
    <scope>NUCLEOTIDE SEQUENCE [LARGE SCALE GENOMIC DNA]</scope>
</reference>
<protein>
    <submittedName>
        <fullName evidence="1">Uncharacterized protein</fullName>
    </submittedName>
</protein>
<comment type="caution">
    <text evidence="1">The sequence shown here is derived from an EMBL/GenBank/DDBJ whole genome shotgun (WGS) entry which is preliminary data.</text>
</comment>
<evidence type="ECO:0000313" key="1">
    <source>
        <dbReference type="EMBL" id="OGF32334.1"/>
    </source>
</evidence>
<dbReference type="AlphaFoldDB" id="A0A1F5T050"/>
<accession>A0A1F5T050</accession>
<sequence>MAVRKIRLYVKIESMNFRFKLFLFPYLFMRYIVIEGQFKNCIIEMPLVGNTIESCERFKEHVIEVWYSDKSKYFYLTEGEAMTFERDMCQ</sequence>
<gene>
    <name evidence="1" type="ORF">A2478_03360</name>
</gene>
<proteinExistence type="predicted"/>
<dbReference type="Proteomes" id="UP000179001">
    <property type="component" value="Unassembled WGS sequence"/>
</dbReference>
<dbReference type="STRING" id="1798002.A2478_03360"/>
<name>A0A1F5T050_9BACT</name>
<dbReference type="EMBL" id="MFGJ01000006">
    <property type="protein sequence ID" value="OGF32334.1"/>
    <property type="molecule type" value="Genomic_DNA"/>
</dbReference>
<organism evidence="1 2">
    <name type="scientific">Candidatus Falkowbacteria bacterium RIFOXYC2_FULL_36_12</name>
    <dbReference type="NCBI Taxonomy" id="1798002"/>
    <lineage>
        <taxon>Bacteria</taxon>
        <taxon>Candidatus Falkowiibacteriota</taxon>
    </lineage>
</organism>
<evidence type="ECO:0000313" key="2">
    <source>
        <dbReference type="Proteomes" id="UP000179001"/>
    </source>
</evidence>